<name>A0A1Y1X2C6_9FUNG</name>
<evidence type="ECO:0000313" key="2">
    <source>
        <dbReference type="EMBL" id="ORX79949.1"/>
    </source>
</evidence>
<protein>
    <recommendedName>
        <fullName evidence="1">Polysaccharide lyase 14 domain-containing protein</fullName>
    </recommendedName>
</protein>
<dbReference type="InParanoid" id="A0A1Y1X2C6"/>
<evidence type="ECO:0000259" key="1">
    <source>
        <dbReference type="Pfam" id="PF21294"/>
    </source>
</evidence>
<dbReference type="OrthoDB" id="2395160at2759"/>
<comment type="caution">
    <text evidence="2">The sequence shown here is derived from an EMBL/GenBank/DDBJ whole genome shotgun (WGS) entry which is preliminary data.</text>
</comment>
<feature type="domain" description="Polysaccharide lyase 14" evidence="1">
    <location>
        <begin position="25"/>
        <end position="222"/>
    </location>
</feature>
<dbReference type="STRING" id="1314790.A0A1Y1X2C6"/>
<feature type="non-terminal residue" evidence="2">
    <location>
        <position position="1"/>
    </location>
</feature>
<keyword evidence="3" id="KW-1185">Reference proteome</keyword>
<dbReference type="InterPro" id="IPR048958">
    <property type="entry name" value="Polysacc_lyase_14"/>
</dbReference>
<accession>A0A1Y1X2C6</accession>
<dbReference type="EMBL" id="MCFE01000762">
    <property type="protein sequence ID" value="ORX79949.1"/>
    <property type="molecule type" value="Genomic_DNA"/>
</dbReference>
<dbReference type="PANTHER" id="PTHR40124">
    <property type="match status" value="1"/>
</dbReference>
<dbReference type="Gene3D" id="2.60.120.200">
    <property type="match status" value="1"/>
</dbReference>
<organism evidence="2 3">
    <name type="scientific">Basidiobolus meristosporus CBS 931.73</name>
    <dbReference type="NCBI Taxonomy" id="1314790"/>
    <lineage>
        <taxon>Eukaryota</taxon>
        <taxon>Fungi</taxon>
        <taxon>Fungi incertae sedis</taxon>
        <taxon>Zoopagomycota</taxon>
        <taxon>Entomophthoromycotina</taxon>
        <taxon>Basidiobolomycetes</taxon>
        <taxon>Basidiobolales</taxon>
        <taxon>Basidiobolaceae</taxon>
        <taxon>Basidiobolus</taxon>
    </lineage>
</organism>
<dbReference type="Proteomes" id="UP000193498">
    <property type="component" value="Unassembled WGS sequence"/>
</dbReference>
<dbReference type="Pfam" id="PF21294">
    <property type="entry name" value="Polysacc_lyase_14"/>
    <property type="match status" value="1"/>
</dbReference>
<dbReference type="PANTHER" id="PTHR40124:SF1">
    <property type="entry name" value="DISAGGREGATASE RELATED REPEAT PROTEIN"/>
    <property type="match status" value="1"/>
</dbReference>
<gene>
    <name evidence="2" type="ORF">K493DRAFT_200862</name>
</gene>
<evidence type="ECO:0000313" key="3">
    <source>
        <dbReference type="Proteomes" id="UP000193498"/>
    </source>
</evidence>
<proteinExistence type="predicted"/>
<sequence length="222" mass="24287">HTNALRSSLQNLNAITDPLDKGNPGQVLSVFYPAGSYSPKKSLQVGGVHFWSEPFGKGQFDRALLSYEVGFPANFSFVKGGKLPGLYGGEPGTGCSGGSQSDGKMCFSLRLMWRELGVGEVYTYLPLSNRDKLCTHPMITCNDAYGQSIGRGFDFNKGAWNRVALYVQVNTVGKEDGVIQLYLNDSLWLDIREIPLRKEKGIGISSIMFSTFFGGNTPEYAT</sequence>
<dbReference type="AlphaFoldDB" id="A0A1Y1X2C6"/>
<reference evidence="2 3" key="1">
    <citation type="submission" date="2016-07" db="EMBL/GenBank/DDBJ databases">
        <title>Pervasive Adenine N6-methylation of Active Genes in Fungi.</title>
        <authorList>
            <consortium name="DOE Joint Genome Institute"/>
            <person name="Mondo S.J."/>
            <person name="Dannebaum R.O."/>
            <person name="Kuo R.C."/>
            <person name="Labutti K."/>
            <person name="Haridas S."/>
            <person name="Kuo A."/>
            <person name="Salamov A."/>
            <person name="Ahrendt S.R."/>
            <person name="Lipzen A."/>
            <person name="Sullivan W."/>
            <person name="Andreopoulos W.B."/>
            <person name="Clum A."/>
            <person name="Lindquist E."/>
            <person name="Daum C."/>
            <person name="Ramamoorthy G.K."/>
            <person name="Gryganskyi A."/>
            <person name="Culley D."/>
            <person name="Magnuson J.K."/>
            <person name="James T.Y."/>
            <person name="O'Malley M.A."/>
            <person name="Stajich J.E."/>
            <person name="Spatafora J.W."/>
            <person name="Visel A."/>
            <person name="Grigoriev I.V."/>
        </authorList>
    </citation>
    <scope>NUCLEOTIDE SEQUENCE [LARGE SCALE GENOMIC DNA]</scope>
    <source>
        <strain evidence="2 3">CBS 931.73</strain>
    </source>
</reference>
<feature type="non-terminal residue" evidence="2">
    <location>
        <position position="222"/>
    </location>
</feature>